<reference evidence="2 3" key="1">
    <citation type="journal article" date="2020" name="Nature">
        <title>Six reference-quality genomes reveal evolution of bat adaptations.</title>
        <authorList>
            <person name="Jebb D."/>
            <person name="Huang Z."/>
            <person name="Pippel M."/>
            <person name="Hughes G.M."/>
            <person name="Lavrichenko K."/>
            <person name="Devanna P."/>
            <person name="Winkler S."/>
            <person name="Jermiin L.S."/>
            <person name="Skirmuntt E.C."/>
            <person name="Katzourakis A."/>
            <person name="Burkitt-Gray L."/>
            <person name="Ray D.A."/>
            <person name="Sullivan K.A.M."/>
            <person name="Roscito J.G."/>
            <person name="Kirilenko B.M."/>
            <person name="Davalos L.M."/>
            <person name="Corthals A.P."/>
            <person name="Power M.L."/>
            <person name="Jones G."/>
            <person name="Ransome R.D."/>
            <person name="Dechmann D.K.N."/>
            <person name="Locatelli A.G."/>
            <person name="Puechmaille S.J."/>
            <person name="Fedrigo O."/>
            <person name="Jarvis E.D."/>
            <person name="Hiller M."/>
            <person name="Vernes S.C."/>
            <person name="Myers E.W."/>
            <person name="Teeling E.C."/>
        </authorList>
    </citation>
    <scope>NUCLEOTIDE SEQUENCE [LARGE SCALE GENOMIC DNA]</scope>
    <source>
        <strain evidence="2">Bat1K_MPI-CBG_1</strain>
    </source>
</reference>
<accession>A0A833YRY6</accession>
<proteinExistence type="predicted"/>
<name>A0A833YRY6_9CHIR</name>
<evidence type="ECO:0000313" key="3">
    <source>
        <dbReference type="Proteomes" id="UP000664940"/>
    </source>
</evidence>
<evidence type="ECO:0000256" key="1">
    <source>
        <dbReference type="SAM" id="MobiDB-lite"/>
    </source>
</evidence>
<dbReference type="EMBL" id="JABVXQ010000014">
    <property type="protein sequence ID" value="KAF6078076.1"/>
    <property type="molecule type" value="Genomic_DNA"/>
</dbReference>
<feature type="compositionally biased region" description="Low complexity" evidence="1">
    <location>
        <begin position="47"/>
        <end position="57"/>
    </location>
</feature>
<comment type="caution">
    <text evidence="2">The sequence shown here is derived from an EMBL/GenBank/DDBJ whole genome shotgun (WGS) entry which is preliminary data.</text>
</comment>
<dbReference type="AlphaFoldDB" id="A0A833YRY6"/>
<organism evidence="2 3">
    <name type="scientific">Phyllostomus discolor</name>
    <name type="common">pale spear-nosed bat</name>
    <dbReference type="NCBI Taxonomy" id="89673"/>
    <lineage>
        <taxon>Eukaryota</taxon>
        <taxon>Metazoa</taxon>
        <taxon>Chordata</taxon>
        <taxon>Craniata</taxon>
        <taxon>Vertebrata</taxon>
        <taxon>Euteleostomi</taxon>
        <taxon>Mammalia</taxon>
        <taxon>Eutheria</taxon>
        <taxon>Laurasiatheria</taxon>
        <taxon>Chiroptera</taxon>
        <taxon>Yangochiroptera</taxon>
        <taxon>Phyllostomidae</taxon>
        <taxon>Phyllostominae</taxon>
        <taxon>Phyllostomus</taxon>
    </lineage>
</organism>
<dbReference type="Proteomes" id="UP000664940">
    <property type="component" value="Unassembled WGS sequence"/>
</dbReference>
<sequence>MDRLPGAPVWPGTSVKSTCIHIRILSAFLHCCHPADCSQEQHPPLSPLEVPVPSGVLHHPSFPDTNSGQGASHSVPRESLQASGRACKPESTLMIVLSIATELSHPQESLVREKKGIQRQPGALLLPKSLPLQI</sequence>
<evidence type="ECO:0000313" key="2">
    <source>
        <dbReference type="EMBL" id="KAF6078076.1"/>
    </source>
</evidence>
<feature type="region of interest" description="Disordered" evidence="1">
    <location>
        <begin position="40"/>
        <end position="85"/>
    </location>
</feature>
<protein>
    <submittedName>
        <fullName evidence="2">Uncharacterized protein</fullName>
    </submittedName>
</protein>
<feature type="compositionally biased region" description="Polar residues" evidence="1">
    <location>
        <begin position="63"/>
        <end position="72"/>
    </location>
</feature>
<gene>
    <name evidence="2" type="ORF">HJG60_009007</name>
</gene>